<evidence type="ECO:0000256" key="15">
    <source>
        <dbReference type="ARBA" id="ARBA00030795"/>
    </source>
</evidence>
<dbReference type="GO" id="GO:0046983">
    <property type="term" value="F:protein dimerization activity"/>
    <property type="evidence" value="ECO:0007669"/>
    <property type="project" value="InterPro"/>
</dbReference>
<dbReference type="InterPro" id="IPR036388">
    <property type="entry name" value="WH-like_DNA-bd_sf"/>
</dbReference>
<dbReference type="GO" id="GO:0003735">
    <property type="term" value="F:structural constituent of ribosome"/>
    <property type="evidence" value="ECO:0007669"/>
    <property type="project" value="InterPro"/>
</dbReference>
<dbReference type="PROSITE" id="PS50159">
    <property type="entry name" value="RIBOSOMAL_S13_2"/>
    <property type="match status" value="1"/>
</dbReference>
<comment type="catalytic activity">
    <reaction evidence="1">
        <text>a 4-O-methyl-thymidine in DNA + L-cysteinyl-[protein] = a thymidine in DNA + S-methyl-L-cysteinyl-[protein]</text>
        <dbReference type="Rhea" id="RHEA:53428"/>
        <dbReference type="Rhea" id="RHEA-COMP:10131"/>
        <dbReference type="Rhea" id="RHEA-COMP:10132"/>
        <dbReference type="Rhea" id="RHEA-COMP:13555"/>
        <dbReference type="Rhea" id="RHEA-COMP:13556"/>
        <dbReference type="ChEBI" id="CHEBI:29950"/>
        <dbReference type="ChEBI" id="CHEBI:82612"/>
        <dbReference type="ChEBI" id="CHEBI:137386"/>
        <dbReference type="ChEBI" id="CHEBI:137387"/>
        <dbReference type="EC" id="2.1.1.63"/>
    </reaction>
</comment>
<evidence type="ECO:0000256" key="7">
    <source>
        <dbReference type="ARBA" id="ARBA00022478"/>
    </source>
</evidence>
<dbReference type="Gene3D" id="1.10.10.10">
    <property type="entry name" value="Winged helix-like DNA-binding domain superfamily/Winged helix DNA-binding domain"/>
    <property type="match status" value="1"/>
</dbReference>
<dbReference type="GO" id="GO:0005840">
    <property type="term" value="C:ribosome"/>
    <property type="evidence" value="ECO:0007669"/>
    <property type="project" value="UniProtKB-KW"/>
</dbReference>
<dbReference type="InterPro" id="IPR014048">
    <property type="entry name" value="MethylDNA_cys_MeTrfase_DNA-bd"/>
</dbReference>
<keyword evidence="7" id="KW-0240">DNA-directed RNA polymerase</keyword>
<evidence type="ECO:0000256" key="6">
    <source>
        <dbReference type="ARBA" id="ARBA00015377"/>
    </source>
</evidence>
<evidence type="ECO:0000313" key="22">
    <source>
        <dbReference type="Proteomes" id="UP001153678"/>
    </source>
</evidence>
<evidence type="ECO:0000256" key="16">
    <source>
        <dbReference type="ARBA" id="ARBA00031621"/>
    </source>
</evidence>
<dbReference type="OrthoDB" id="1654884at2759"/>
<dbReference type="Gene3D" id="4.10.910.10">
    <property type="entry name" value="30s ribosomal protein s13, domain 2"/>
    <property type="match status" value="1"/>
</dbReference>
<dbReference type="InterPro" id="IPR036217">
    <property type="entry name" value="MethylDNA_cys_MeTrfase_DNAb"/>
</dbReference>
<keyword evidence="18" id="KW-0175">Coiled coil</keyword>
<feature type="compositionally biased region" description="Basic residues" evidence="19">
    <location>
        <begin position="103"/>
        <end position="118"/>
    </location>
</feature>
<feature type="domain" description="DNA-directed RNA polymerase RpoA/D/Rpb3-type" evidence="20">
    <location>
        <begin position="258"/>
        <end position="461"/>
    </location>
</feature>
<dbReference type="GO" id="GO:0003899">
    <property type="term" value="F:DNA-directed RNA polymerase activity"/>
    <property type="evidence" value="ECO:0007669"/>
    <property type="project" value="InterPro"/>
</dbReference>
<dbReference type="SUPFAM" id="SSF53137">
    <property type="entry name" value="Translational machinery components"/>
    <property type="match status" value="1"/>
</dbReference>
<comment type="catalytic activity">
    <reaction evidence="17">
        <text>a 6-O-methyl-2'-deoxyguanosine in DNA + L-cysteinyl-[protein] = S-methyl-L-cysteinyl-[protein] + a 2'-deoxyguanosine in DNA</text>
        <dbReference type="Rhea" id="RHEA:24000"/>
        <dbReference type="Rhea" id="RHEA-COMP:10131"/>
        <dbReference type="Rhea" id="RHEA-COMP:10132"/>
        <dbReference type="Rhea" id="RHEA-COMP:11367"/>
        <dbReference type="Rhea" id="RHEA-COMP:11368"/>
        <dbReference type="ChEBI" id="CHEBI:29950"/>
        <dbReference type="ChEBI" id="CHEBI:82612"/>
        <dbReference type="ChEBI" id="CHEBI:85445"/>
        <dbReference type="ChEBI" id="CHEBI:85448"/>
        <dbReference type="EC" id="2.1.1.63"/>
    </reaction>
</comment>
<evidence type="ECO:0000256" key="1">
    <source>
        <dbReference type="ARBA" id="ARBA00001286"/>
    </source>
</evidence>
<dbReference type="EMBL" id="CAMKVN010001837">
    <property type="protein sequence ID" value="CAI2178351.1"/>
    <property type="molecule type" value="Genomic_DNA"/>
</dbReference>
<keyword evidence="22" id="KW-1185">Reference proteome</keyword>
<evidence type="ECO:0000256" key="19">
    <source>
        <dbReference type="SAM" id="MobiDB-lite"/>
    </source>
</evidence>
<evidence type="ECO:0000256" key="4">
    <source>
        <dbReference type="ARBA" id="ARBA00008711"/>
    </source>
</evidence>
<dbReference type="SUPFAM" id="SSF56553">
    <property type="entry name" value="Insert subdomain of RNA polymerase alpha subunit"/>
    <property type="match status" value="1"/>
</dbReference>
<keyword evidence="8" id="KW-0489">Methyltransferase</keyword>
<dbReference type="GO" id="GO:0055029">
    <property type="term" value="C:nuclear DNA-directed RNA polymerase complex"/>
    <property type="evidence" value="ECO:0007669"/>
    <property type="project" value="UniProtKB-ARBA"/>
</dbReference>
<gene>
    <name evidence="21" type="ORF">FWILDA_LOCUS8543</name>
</gene>
<dbReference type="Proteomes" id="UP001153678">
    <property type="component" value="Unassembled WGS sequence"/>
</dbReference>
<feature type="coiled-coil region" evidence="18">
    <location>
        <begin position="324"/>
        <end position="351"/>
    </location>
</feature>
<dbReference type="CDD" id="cd06445">
    <property type="entry name" value="ATase"/>
    <property type="match status" value="1"/>
</dbReference>
<sequence length="603" mass="66911">MVRIGNTEIPVNKNVAVALTRIYGIGKARAQVIINNINIQGQKKVRDLVEEEVKLISKEISKFLVEGQLKEKIKKDISKQARIGTYRGLRLSRDPCPLPLKQSTRHNGRTARLHGRRRQTKGIAKTKKIKKVSEGRGIIHGTFSFNNTILDLSKENGDVLTTVSAGSVDLGNNKKVTGTKKGTPFMAEKVAKEIIRRAVEFGVYNVELHVKKVGAGRDTVIKTIQEAKSLNLEALVDTTPIPLGGEIEETTVKDHPNTASFVFRHLPTTMGVTIGNYLRRILISCVSGLAPVGVIISDKNGSVTSKYTTLEGVVETTVYLISNLKQIILEEKKLKEEIICLEIKVENKTKEERIVTAGDFLKSKEVQIKNPELYLATVAPGGEHFEEEENVISLDADYSPVKSGYEGDQVNFEVNTAVVSLTKEEEELTLTVSTNGAVKPKNALLEVLQMSQNLYGKIIDSLNSKDIAWRKHALNNLVTDALLYGKVETSQSMAKCLTRLFAKLVVNKKHLGIVDKLFTEQYLLLINVERMSKKVVSNFPQKVYNLCLQIPKGYVSTYKFIAEFLNSSPRAVGQALKNNPSSPIIPCHRIIASNYFIGGFWGE</sequence>
<evidence type="ECO:0000256" key="18">
    <source>
        <dbReference type="SAM" id="Coils"/>
    </source>
</evidence>
<dbReference type="SUPFAM" id="SSF46946">
    <property type="entry name" value="S13-like H2TH domain"/>
    <property type="match status" value="1"/>
</dbReference>
<comment type="similarity">
    <text evidence="2">Belongs to the universal ribosomal protein uS11 family.</text>
</comment>
<dbReference type="Pfam" id="PF00411">
    <property type="entry name" value="Ribosomal_S11"/>
    <property type="match status" value="1"/>
</dbReference>
<dbReference type="InterPro" id="IPR036603">
    <property type="entry name" value="RBP11-like"/>
</dbReference>
<evidence type="ECO:0000256" key="8">
    <source>
        <dbReference type="ARBA" id="ARBA00022603"/>
    </source>
</evidence>
<dbReference type="PROSITE" id="PS00374">
    <property type="entry name" value="MGMT"/>
    <property type="match status" value="1"/>
</dbReference>
<evidence type="ECO:0000256" key="14">
    <source>
        <dbReference type="ARBA" id="ARBA00023274"/>
    </source>
</evidence>
<evidence type="ECO:0000256" key="3">
    <source>
        <dbReference type="ARBA" id="ARBA00008080"/>
    </source>
</evidence>
<keyword evidence="14" id="KW-0687">Ribonucleoprotein</keyword>
<dbReference type="PANTHER" id="PTHR10815">
    <property type="entry name" value="METHYLATED-DNA--PROTEIN-CYSTEINE METHYLTRANSFERASE"/>
    <property type="match status" value="1"/>
</dbReference>
<evidence type="ECO:0000256" key="13">
    <source>
        <dbReference type="ARBA" id="ARBA00023204"/>
    </source>
</evidence>
<dbReference type="GO" id="GO:0006281">
    <property type="term" value="P:DNA repair"/>
    <property type="evidence" value="ECO:0007669"/>
    <property type="project" value="UniProtKB-KW"/>
</dbReference>
<dbReference type="SUPFAM" id="SSF46767">
    <property type="entry name" value="Methylated DNA-protein cysteine methyltransferase, C-terminal domain"/>
    <property type="match status" value="1"/>
</dbReference>
<dbReference type="InterPro" id="IPR027437">
    <property type="entry name" value="Rbsml_uS13_C"/>
</dbReference>
<keyword evidence="12" id="KW-0804">Transcription</keyword>
<dbReference type="Pfam" id="PF01193">
    <property type="entry name" value="RNA_pol_L"/>
    <property type="match status" value="1"/>
</dbReference>
<dbReference type="PANTHER" id="PTHR10815:SF13">
    <property type="entry name" value="METHYLATED-DNA--PROTEIN-CYSTEINE METHYLTRANSFERASE"/>
    <property type="match status" value="1"/>
</dbReference>
<reference evidence="21" key="1">
    <citation type="submission" date="2022-08" db="EMBL/GenBank/DDBJ databases">
        <authorList>
            <person name="Kallberg Y."/>
            <person name="Tangrot J."/>
            <person name="Rosling A."/>
        </authorList>
    </citation>
    <scope>NUCLEOTIDE SEQUENCE</scope>
    <source>
        <strain evidence="21">Wild A</strain>
    </source>
</reference>
<dbReference type="InterPro" id="IPR001971">
    <property type="entry name" value="Ribosomal_uS11"/>
</dbReference>
<dbReference type="AlphaFoldDB" id="A0A9W4SQX7"/>
<dbReference type="InterPro" id="IPR001497">
    <property type="entry name" value="MethylDNA_cys_MeTrfase_AS"/>
</dbReference>
<dbReference type="EC" id="2.1.1.63" evidence="5"/>
<dbReference type="HAMAP" id="MF_01310">
    <property type="entry name" value="Ribosomal_uS11"/>
    <property type="match status" value="1"/>
</dbReference>
<dbReference type="Gene3D" id="1.10.8.50">
    <property type="match status" value="1"/>
</dbReference>
<evidence type="ECO:0000256" key="10">
    <source>
        <dbReference type="ARBA" id="ARBA00022763"/>
    </source>
</evidence>
<dbReference type="GO" id="GO:0032259">
    <property type="term" value="P:methylation"/>
    <property type="evidence" value="ECO:0007669"/>
    <property type="project" value="UniProtKB-KW"/>
</dbReference>
<dbReference type="NCBIfam" id="TIGR00589">
    <property type="entry name" value="ogt"/>
    <property type="match status" value="1"/>
</dbReference>
<accession>A0A9W4SQX7</accession>
<name>A0A9W4SQX7_9GLOM</name>
<dbReference type="InterPro" id="IPR036967">
    <property type="entry name" value="Ribosomal_uS11_sf"/>
</dbReference>
<dbReference type="GO" id="GO:0006351">
    <property type="term" value="P:DNA-templated transcription"/>
    <property type="evidence" value="ECO:0007669"/>
    <property type="project" value="InterPro"/>
</dbReference>
<dbReference type="GO" id="GO:0003908">
    <property type="term" value="F:methylated-DNA-[protein]-cysteine S-methyltransferase activity"/>
    <property type="evidence" value="ECO:0007669"/>
    <property type="project" value="UniProtKB-EC"/>
</dbReference>
<protein>
    <recommendedName>
        <fullName evidence="6">Methylated-DNA--protein-cysteine methyltransferase</fullName>
        <ecNumber evidence="5">2.1.1.63</ecNumber>
    </recommendedName>
    <alternativeName>
        <fullName evidence="15">6-O-methylguanine-DNA methyltransferase</fullName>
    </alternativeName>
    <alternativeName>
        <fullName evidence="16">O-6-methylguanine-DNA-alkyltransferase</fullName>
    </alternativeName>
</protein>
<evidence type="ECO:0000259" key="20">
    <source>
        <dbReference type="SMART" id="SM00662"/>
    </source>
</evidence>
<dbReference type="GO" id="GO:1990904">
    <property type="term" value="C:ribonucleoprotein complex"/>
    <property type="evidence" value="ECO:0007669"/>
    <property type="project" value="UniProtKB-KW"/>
</dbReference>
<proteinExistence type="inferred from homology"/>
<dbReference type="Pfam" id="PF00416">
    <property type="entry name" value="Ribosomal_S13"/>
    <property type="match status" value="1"/>
</dbReference>
<evidence type="ECO:0000256" key="11">
    <source>
        <dbReference type="ARBA" id="ARBA00022980"/>
    </source>
</evidence>
<dbReference type="Gene3D" id="3.30.420.80">
    <property type="entry name" value="Ribosomal protein S11"/>
    <property type="match status" value="1"/>
</dbReference>
<dbReference type="FunFam" id="1.10.8.50:FF:000001">
    <property type="entry name" value="30S ribosomal protein S13"/>
    <property type="match status" value="1"/>
</dbReference>
<dbReference type="SMART" id="SM00662">
    <property type="entry name" value="RPOLD"/>
    <property type="match status" value="1"/>
</dbReference>
<keyword evidence="9" id="KW-0808">Transferase</keyword>
<evidence type="ECO:0000256" key="12">
    <source>
        <dbReference type="ARBA" id="ARBA00023163"/>
    </source>
</evidence>
<keyword evidence="10" id="KW-0227">DNA damage</keyword>
<dbReference type="Pfam" id="PF01035">
    <property type="entry name" value="DNA_binding_1"/>
    <property type="match status" value="1"/>
</dbReference>
<feature type="region of interest" description="Disordered" evidence="19">
    <location>
        <begin position="94"/>
        <end position="118"/>
    </location>
</feature>
<dbReference type="SUPFAM" id="SSF55257">
    <property type="entry name" value="RBP11-like subunits of RNA polymerase"/>
    <property type="match status" value="1"/>
</dbReference>
<evidence type="ECO:0000256" key="9">
    <source>
        <dbReference type="ARBA" id="ARBA00022679"/>
    </source>
</evidence>
<dbReference type="Gene3D" id="2.170.120.12">
    <property type="entry name" value="DNA-directed RNA polymerase, insert domain"/>
    <property type="match status" value="1"/>
</dbReference>
<comment type="similarity">
    <text evidence="4">Belongs to the MGMT family.</text>
</comment>
<keyword evidence="11" id="KW-0689">Ribosomal protein</keyword>
<dbReference type="InterPro" id="IPR001892">
    <property type="entry name" value="Ribosomal_uS13"/>
</dbReference>
<organism evidence="21 22">
    <name type="scientific">Funneliformis geosporum</name>
    <dbReference type="NCBI Taxonomy" id="1117311"/>
    <lineage>
        <taxon>Eukaryota</taxon>
        <taxon>Fungi</taxon>
        <taxon>Fungi incertae sedis</taxon>
        <taxon>Mucoromycota</taxon>
        <taxon>Glomeromycotina</taxon>
        <taxon>Glomeromycetes</taxon>
        <taxon>Glomerales</taxon>
        <taxon>Glomeraceae</taxon>
        <taxon>Funneliformis</taxon>
    </lineage>
</organism>
<dbReference type="GO" id="GO:0003723">
    <property type="term" value="F:RNA binding"/>
    <property type="evidence" value="ECO:0007669"/>
    <property type="project" value="InterPro"/>
</dbReference>
<evidence type="ECO:0000256" key="2">
    <source>
        <dbReference type="ARBA" id="ARBA00006194"/>
    </source>
</evidence>
<comment type="caution">
    <text evidence="21">The sequence shown here is derived from an EMBL/GenBank/DDBJ whole genome shotgun (WGS) entry which is preliminary data.</text>
</comment>
<evidence type="ECO:0000256" key="5">
    <source>
        <dbReference type="ARBA" id="ARBA00011918"/>
    </source>
</evidence>
<comment type="similarity">
    <text evidence="3">Belongs to the universal ribosomal protein uS13 family.</text>
</comment>
<dbReference type="InterPro" id="IPR011262">
    <property type="entry name" value="DNA-dir_RNA_pol_insert"/>
</dbReference>
<dbReference type="InterPro" id="IPR011263">
    <property type="entry name" value="DNA-dir_RNA_pol_RpoA/D/Rpb3"/>
</dbReference>
<evidence type="ECO:0000313" key="21">
    <source>
        <dbReference type="EMBL" id="CAI2178351.1"/>
    </source>
</evidence>
<dbReference type="InterPro" id="IPR036643">
    <property type="entry name" value="RNApol_insert_sf"/>
</dbReference>
<dbReference type="GO" id="GO:0006412">
    <property type="term" value="P:translation"/>
    <property type="evidence" value="ECO:0007669"/>
    <property type="project" value="InterPro"/>
</dbReference>
<evidence type="ECO:0000256" key="17">
    <source>
        <dbReference type="ARBA" id="ARBA00049348"/>
    </source>
</evidence>
<keyword evidence="13" id="KW-0234">DNA repair</keyword>
<dbReference type="InterPro" id="IPR010979">
    <property type="entry name" value="Ribosomal_uS13-like_H2TH"/>
</dbReference>
<dbReference type="Pfam" id="PF01000">
    <property type="entry name" value="RNA_pol_A_bac"/>
    <property type="match status" value="1"/>
</dbReference>